<dbReference type="OrthoDB" id="502821at2"/>
<evidence type="ECO:0000313" key="1">
    <source>
        <dbReference type="EMBL" id="CDR33645.1"/>
    </source>
</evidence>
<name>A0A090D165_9BACT</name>
<dbReference type="eggNOG" id="COG4257">
    <property type="taxonomic scope" value="Bacteria"/>
</dbReference>
<dbReference type="Proteomes" id="UP000031552">
    <property type="component" value="Unassembled WGS sequence"/>
</dbReference>
<dbReference type="InterPro" id="IPR011042">
    <property type="entry name" value="6-blade_b-propeller_TolB-like"/>
</dbReference>
<comment type="caution">
    <text evidence="1">The sequence shown here is derived from an EMBL/GenBank/DDBJ whole genome shotgun (WGS) entry which is preliminary data.</text>
</comment>
<dbReference type="InterPro" id="IPR051344">
    <property type="entry name" value="Vgb"/>
</dbReference>
<accession>A0A090D165</accession>
<reference evidence="1" key="2">
    <citation type="submission" date="2014-09" db="EMBL/GenBank/DDBJ databases">
        <title>Criblamydia sequanensis harbors a mega-plasmid encoding arsenite resistance.</title>
        <authorList>
            <person name="Bertelli C."/>
            <person name="Goesmann A."/>
            <person name="Greub G."/>
        </authorList>
    </citation>
    <scope>NUCLEOTIDE SEQUENCE [LARGE SCALE GENOMIC DNA]</scope>
    <source>
        <strain evidence="1">CRIB-18</strain>
    </source>
</reference>
<reference evidence="1" key="1">
    <citation type="submission" date="2013-12" db="EMBL/GenBank/DDBJ databases">
        <authorList>
            <person name="Linke B."/>
        </authorList>
    </citation>
    <scope>NUCLEOTIDE SEQUENCE [LARGE SCALE GENOMIC DNA]</scope>
    <source>
        <strain evidence="1">CRIB-18</strain>
    </source>
</reference>
<dbReference type="PANTHER" id="PTHR40274">
    <property type="entry name" value="VIRGINIAMYCIN B LYASE"/>
    <property type="match status" value="1"/>
</dbReference>
<dbReference type="Gene3D" id="2.120.10.30">
    <property type="entry name" value="TolB, C-terminal domain"/>
    <property type="match status" value="2"/>
</dbReference>
<sequence length="612" mass="67197">MNKTNCLNTFFKKNLKVNQGIKTFAFLTFIFGCFSLAYADNSKIFIQSKEKIKGFAGLATKNNGELLLAANPKNVRIFDPDNQEFKGNDFKLPFYSFADDIALIPKDKNRNIPGGYALTCFLDGRIITVLNDGSVIESNQGQFFPIPETGIFQAEFNLELLGVNPIAYRSSNDRLYVQSAFDPTKLYKLDWRGSIPESISLDTPVGLNAFQFGPDDKLYAPDVAGNRIVKIDVDTGAVTSVVGDIPSPIAVKVDSQGILYFISRTTGNVYRYNPGTNALTVLASAEPALDNLSLNKEETKLYVTNDQNKIFEVDIEDQTKKILFRSPIVQPWDLAFDPETKSLYVADFGSLKQFDSRTSSLQRKVILDDANSGLAGYGSVSGITVEEGPNAKIVISDVTIGNIFAINKNDFTSYDFFNGFETGLFGKQPFSSVRITGGTPEEFYLVANAVDGTIVKLYHTNTGAVNETYFSGLRSPVKLKIYNGYLYVVEAGLLNQGVPNSGRISRISLANQTQEILVENLDNPQGLDIINDKLVIVEAGSKKLISASAITPGNASVIKNDLKLSEEIIISSFNPIPINPFVGVAVDTNGKRIFVNQTKPNNILLLKRQTPL</sequence>
<keyword evidence="2" id="KW-1185">Reference proteome</keyword>
<dbReference type="PANTHER" id="PTHR40274:SF4">
    <property type="entry name" value="BLL1406 PROTEIN"/>
    <property type="match status" value="1"/>
</dbReference>
<dbReference type="SUPFAM" id="SSF101898">
    <property type="entry name" value="NHL repeat"/>
    <property type="match status" value="2"/>
</dbReference>
<organism evidence="1 2">
    <name type="scientific">Candidatus Criblamydia sequanensis CRIB-18</name>
    <dbReference type="NCBI Taxonomy" id="1437425"/>
    <lineage>
        <taxon>Bacteria</taxon>
        <taxon>Pseudomonadati</taxon>
        <taxon>Chlamydiota</taxon>
        <taxon>Chlamydiia</taxon>
        <taxon>Parachlamydiales</taxon>
        <taxon>Candidatus Criblamydiaceae</taxon>
        <taxon>Candidatus Criblamydia</taxon>
    </lineage>
</organism>
<proteinExistence type="predicted"/>
<evidence type="ECO:0000313" key="2">
    <source>
        <dbReference type="Proteomes" id="UP000031552"/>
    </source>
</evidence>
<dbReference type="AlphaFoldDB" id="A0A090D165"/>
<gene>
    <name evidence="1" type="ORF">CSEC_0816</name>
</gene>
<protein>
    <submittedName>
        <fullName evidence="1">Secreted protein</fullName>
    </submittedName>
</protein>
<dbReference type="EMBL" id="CCEJ010000003">
    <property type="protein sequence ID" value="CDR33645.1"/>
    <property type="molecule type" value="Genomic_DNA"/>
</dbReference>
<dbReference type="RefSeq" id="WP_041017094.1">
    <property type="nucleotide sequence ID" value="NZ_CCEJ010000003.1"/>
</dbReference>
<dbReference type="PROSITE" id="PS51257">
    <property type="entry name" value="PROKAR_LIPOPROTEIN"/>
    <property type="match status" value="1"/>
</dbReference>